<feature type="transmembrane region" description="Helical" evidence="2">
    <location>
        <begin position="37"/>
        <end position="57"/>
    </location>
</feature>
<evidence type="ECO:0000259" key="3">
    <source>
        <dbReference type="Pfam" id="PF04865"/>
    </source>
</evidence>
<keyword evidence="2" id="KW-1133">Transmembrane helix</keyword>
<keyword evidence="5" id="KW-1185">Reference proteome</keyword>
<dbReference type="PANTHER" id="PTHR37829">
    <property type="entry name" value="PHAGE-LIKE ELEMENT PBSX PROTEIN XKDT"/>
    <property type="match status" value="1"/>
</dbReference>
<keyword evidence="2" id="KW-0472">Membrane</keyword>
<dbReference type="AlphaFoldDB" id="A0A3S0P662"/>
<feature type="domain" description="Baseplate protein J-like barrel" evidence="3">
    <location>
        <begin position="94"/>
        <end position="175"/>
    </location>
</feature>
<organism evidence="4 5">
    <name type="scientific">Lysinibacillus antri</name>
    <dbReference type="NCBI Taxonomy" id="2498145"/>
    <lineage>
        <taxon>Bacteria</taxon>
        <taxon>Bacillati</taxon>
        <taxon>Bacillota</taxon>
        <taxon>Bacilli</taxon>
        <taxon>Bacillales</taxon>
        <taxon>Bacillaceae</taxon>
        <taxon>Lysinibacillus</taxon>
    </lineage>
</organism>
<dbReference type="InterPro" id="IPR006949">
    <property type="entry name" value="Barrel_Baseplate_J-like"/>
</dbReference>
<comment type="caution">
    <text evidence="4">The sequence shown here is derived from an EMBL/GenBank/DDBJ whole genome shotgun (WGS) entry which is preliminary data.</text>
</comment>
<accession>A0A3S0P662</accession>
<dbReference type="EMBL" id="RYYR01000002">
    <property type="protein sequence ID" value="RUL56454.1"/>
    <property type="molecule type" value="Genomic_DNA"/>
</dbReference>
<dbReference type="InterPro" id="IPR052399">
    <property type="entry name" value="Phage_Baseplate_Assmbl_Protein"/>
</dbReference>
<feature type="region of interest" description="Disordered" evidence="1">
    <location>
        <begin position="168"/>
        <end position="187"/>
    </location>
</feature>
<evidence type="ECO:0000313" key="4">
    <source>
        <dbReference type="EMBL" id="RUL56454.1"/>
    </source>
</evidence>
<keyword evidence="2" id="KW-0812">Transmembrane</keyword>
<reference evidence="4 5" key="1">
    <citation type="submission" date="2018-12" db="EMBL/GenBank/DDBJ databases">
        <title>Lysinibacillus antri sp. nov., isolated from a cave soil.</title>
        <authorList>
            <person name="Narsing Rao M.P."/>
            <person name="Zhang H."/>
            <person name="Dong Z.-Y."/>
            <person name="Niu X.-K."/>
            <person name="Zhang K."/>
            <person name="Fang B.-Z."/>
            <person name="Kang Y.-Q."/>
            <person name="Xiao M."/>
            <person name="Li W.-J."/>
        </authorList>
    </citation>
    <scope>NUCLEOTIDE SEQUENCE [LARGE SCALE GENOMIC DNA]</scope>
    <source>
        <strain evidence="4 5">SYSU K30002</strain>
    </source>
</reference>
<dbReference type="PANTHER" id="PTHR37829:SF3">
    <property type="entry name" value="PROTEIN JAYE-RELATED"/>
    <property type="match status" value="1"/>
</dbReference>
<evidence type="ECO:0000313" key="5">
    <source>
        <dbReference type="Proteomes" id="UP000287910"/>
    </source>
</evidence>
<name>A0A3S0P662_9BACI</name>
<sequence length="392" mass="42067">MLDSNGFKRKTYDDLLNDMSAKAKELFGADANVSERAFLGILIRIMAWFLSLAWMAIEQVYHAGYRKSAEGTQLDKLLPLAGTTRNLAEYAYGQVTLTGTPNYTVESGFSVGTERDVNFETIENVTLDENGQGTVEIVCTEIGIIGNVAAGAINTIVNPDANVTSVTNLTKTSGGREKETDQEARERADITVEGQGSGTTASVRAELLKIPTVRAAKVIENYSDETDQYGTPFRAIQAFVLGGSDEEVAQAILNKKAGGIKPYGTTYIEIPDISGEPQKVGFTRANEVGLFAKVTLSTDSAFNTDGMEQVKNALVKYIGGADVSGQLYAGLNMNEKVVLAKGMAHVMGVSGVTDVEIRFSTDGQTFVEENINIGVNEVAQINASDIEVLINV</sequence>
<evidence type="ECO:0000256" key="2">
    <source>
        <dbReference type="SAM" id="Phobius"/>
    </source>
</evidence>
<proteinExistence type="predicted"/>
<feature type="compositionally biased region" description="Basic and acidic residues" evidence="1">
    <location>
        <begin position="174"/>
        <end position="187"/>
    </location>
</feature>
<dbReference type="Pfam" id="PF04865">
    <property type="entry name" value="Baseplate_J"/>
    <property type="match status" value="1"/>
</dbReference>
<protein>
    <recommendedName>
        <fullName evidence="3">Baseplate protein J-like barrel domain-containing protein</fullName>
    </recommendedName>
</protein>
<dbReference type="RefSeq" id="WP_126657371.1">
    <property type="nucleotide sequence ID" value="NZ_RYYR01000002.1"/>
</dbReference>
<gene>
    <name evidence="4" type="ORF">EK386_02140</name>
</gene>
<evidence type="ECO:0000256" key="1">
    <source>
        <dbReference type="SAM" id="MobiDB-lite"/>
    </source>
</evidence>
<dbReference type="Proteomes" id="UP000287910">
    <property type="component" value="Unassembled WGS sequence"/>
</dbReference>